<organism evidence="1 2">
    <name type="scientific">Rhodopirellula baltica WH47</name>
    <dbReference type="NCBI Taxonomy" id="991778"/>
    <lineage>
        <taxon>Bacteria</taxon>
        <taxon>Pseudomonadati</taxon>
        <taxon>Planctomycetota</taxon>
        <taxon>Planctomycetia</taxon>
        <taxon>Pirellulales</taxon>
        <taxon>Pirellulaceae</taxon>
        <taxon>Rhodopirellula</taxon>
    </lineage>
</organism>
<evidence type="ECO:0000313" key="1">
    <source>
        <dbReference type="EMBL" id="EGF28454.1"/>
    </source>
</evidence>
<dbReference type="EMBL" id="AFAR01000086">
    <property type="protein sequence ID" value="EGF28454.1"/>
    <property type="molecule type" value="Genomic_DNA"/>
</dbReference>
<reference evidence="1 2" key="1">
    <citation type="journal article" date="2013" name="Mar. Genomics">
        <title>Expression of sulfatases in Rhodopirellula baltica and the diversity of sulfatases in the genus Rhodopirellula.</title>
        <authorList>
            <person name="Wegner C.E."/>
            <person name="Richter-Heitmann T."/>
            <person name="Klindworth A."/>
            <person name="Klockow C."/>
            <person name="Richter M."/>
            <person name="Achstetter T."/>
            <person name="Glockner F.O."/>
            <person name="Harder J."/>
        </authorList>
    </citation>
    <scope>NUCLEOTIDE SEQUENCE [LARGE SCALE GENOMIC DNA]</scope>
    <source>
        <strain evidence="1 2">WH47</strain>
    </source>
</reference>
<sequence length="51" mass="5979">MANEFAAVIQLQGLFRHAKDRLCRLVGMQQIEMLRNIEICPLDNHQPYKPQ</sequence>
<accession>F2APF9</accession>
<dbReference type="PATRIC" id="fig|991778.3.peg.1668"/>
<dbReference type="Proteomes" id="UP000006222">
    <property type="component" value="Unassembled WGS sequence"/>
</dbReference>
<name>F2APF9_RHOBT</name>
<proteinExistence type="predicted"/>
<comment type="caution">
    <text evidence="1">The sequence shown here is derived from an EMBL/GenBank/DDBJ whole genome shotgun (WGS) entry which is preliminary data.</text>
</comment>
<gene>
    <name evidence="1" type="ORF">RBWH47_05164</name>
</gene>
<protein>
    <submittedName>
        <fullName evidence="1">Uncharacterized protein</fullName>
    </submittedName>
</protein>
<evidence type="ECO:0000313" key="2">
    <source>
        <dbReference type="Proteomes" id="UP000006222"/>
    </source>
</evidence>
<dbReference type="AlphaFoldDB" id="F2APF9"/>